<dbReference type="Proteomes" id="UP000290174">
    <property type="component" value="Unassembled WGS sequence"/>
</dbReference>
<evidence type="ECO:0000313" key="2">
    <source>
        <dbReference type="Proteomes" id="UP000290174"/>
    </source>
</evidence>
<dbReference type="AlphaFoldDB" id="A0A4Q0Q4N9"/>
<sequence>MSTYMLLCNFTEQGVRTIKDMPQRRAAARELGKKFGVDIKAGYLAMGTYDLIIHAEATDDEAMAKFLLSLAAIGNVRTASVKVFAEADVDKIIAGLA</sequence>
<protein>
    <submittedName>
        <fullName evidence="1">GYD domain-containing protein</fullName>
    </submittedName>
</protein>
<dbReference type="EMBL" id="RKMK01000095">
    <property type="protein sequence ID" value="RXG83778.1"/>
    <property type="molecule type" value="Genomic_DNA"/>
</dbReference>
<dbReference type="RefSeq" id="WP_128936277.1">
    <property type="nucleotide sequence ID" value="NZ_CP022221.1"/>
</dbReference>
<evidence type="ECO:0000313" key="1">
    <source>
        <dbReference type="EMBL" id="RXG83778.1"/>
    </source>
</evidence>
<name>A0A4Q0Q4N9_9BRAD</name>
<accession>A0A4Q0Q4N9</accession>
<organism evidence="1 2">
    <name type="scientific">Bradyrhizobium zhanjiangense</name>
    <dbReference type="NCBI Taxonomy" id="1325107"/>
    <lineage>
        <taxon>Bacteria</taxon>
        <taxon>Pseudomonadati</taxon>
        <taxon>Pseudomonadota</taxon>
        <taxon>Alphaproteobacteria</taxon>
        <taxon>Hyphomicrobiales</taxon>
        <taxon>Nitrobacteraceae</taxon>
        <taxon>Bradyrhizobium</taxon>
    </lineage>
</organism>
<gene>
    <name evidence="1" type="ORF">EAS61_40985</name>
</gene>
<proteinExistence type="predicted"/>
<comment type="caution">
    <text evidence="1">The sequence shown here is derived from an EMBL/GenBank/DDBJ whole genome shotgun (WGS) entry which is preliminary data.</text>
</comment>
<dbReference type="InterPro" id="IPR014845">
    <property type="entry name" value="GYD/TTHA1554"/>
</dbReference>
<dbReference type="Pfam" id="PF08734">
    <property type="entry name" value="GYD"/>
    <property type="match status" value="1"/>
</dbReference>
<reference evidence="1 2" key="1">
    <citation type="submission" date="2018-11" db="EMBL/GenBank/DDBJ databases">
        <title>Bradyrhizobium sp. nov., isolated from effective nodules of peanut in China.</title>
        <authorList>
            <person name="Li Y."/>
        </authorList>
    </citation>
    <scope>NUCLEOTIDE SEQUENCE [LARGE SCALE GENOMIC DNA]</scope>
    <source>
        <strain evidence="1 2">CCBAU 51770</strain>
    </source>
</reference>